<protein>
    <recommendedName>
        <fullName evidence="1">GATOR complex protein NPRL3</fullName>
    </recommendedName>
    <alternativeName>
        <fullName evidence="1">Nitrogen permease regulator 3-like protein</fullName>
    </alternativeName>
</protein>
<organism evidence="3 4">
    <name type="scientific">Rhynocoris fuscipes</name>
    <dbReference type="NCBI Taxonomy" id="488301"/>
    <lineage>
        <taxon>Eukaryota</taxon>
        <taxon>Metazoa</taxon>
        <taxon>Ecdysozoa</taxon>
        <taxon>Arthropoda</taxon>
        <taxon>Hexapoda</taxon>
        <taxon>Insecta</taxon>
        <taxon>Pterygota</taxon>
        <taxon>Neoptera</taxon>
        <taxon>Paraneoptera</taxon>
        <taxon>Hemiptera</taxon>
        <taxon>Heteroptera</taxon>
        <taxon>Panheteroptera</taxon>
        <taxon>Cimicomorpha</taxon>
        <taxon>Reduviidae</taxon>
        <taxon>Harpactorinae</taxon>
        <taxon>Harpactorini</taxon>
        <taxon>Rhynocoris</taxon>
    </lineage>
</organism>
<dbReference type="PANTHER" id="PTHR13153:SF5">
    <property type="entry name" value="GATOR COMPLEX PROTEIN NPRL3"/>
    <property type="match status" value="1"/>
</dbReference>
<dbReference type="GO" id="GO:1990130">
    <property type="term" value="C:GATOR1 complex"/>
    <property type="evidence" value="ECO:0007669"/>
    <property type="project" value="UniProtKB-UniRule"/>
</dbReference>
<dbReference type="GO" id="GO:0034198">
    <property type="term" value="P:cellular response to amino acid starvation"/>
    <property type="evidence" value="ECO:0007669"/>
    <property type="project" value="UniProtKB-UniRule"/>
</dbReference>
<comment type="similarity">
    <text evidence="1">Belongs to the NPR3 family.</text>
</comment>
<comment type="function">
    <text evidence="1">As a component of the GATOR1 complex functions as an inhibitor of the amino acid-sensing branch of the TORC1 pathway.</text>
</comment>
<dbReference type="AlphaFoldDB" id="A0AAW1DSH8"/>
<dbReference type="Pfam" id="PF03666">
    <property type="entry name" value="NPR3"/>
    <property type="match status" value="1"/>
</dbReference>
<dbReference type="GO" id="GO:1904262">
    <property type="term" value="P:negative regulation of TORC1 signaling"/>
    <property type="evidence" value="ECO:0007669"/>
    <property type="project" value="TreeGrafter"/>
</dbReference>
<keyword evidence="1" id="KW-0458">Lysosome</keyword>
<dbReference type="EMBL" id="JAPXFL010000001">
    <property type="protein sequence ID" value="KAK9511695.1"/>
    <property type="molecule type" value="Genomic_DNA"/>
</dbReference>
<dbReference type="GO" id="GO:0010508">
    <property type="term" value="P:positive regulation of autophagy"/>
    <property type="evidence" value="ECO:0007669"/>
    <property type="project" value="TreeGrafter"/>
</dbReference>
<dbReference type="InterPro" id="IPR005365">
    <property type="entry name" value="Npr3"/>
</dbReference>
<evidence type="ECO:0000313" key="4">
    <source>
        <dbReference type="Proteomes" id="UP001461498"/>
    </source>
</evidence>
<evidence type="ECO:0000256" key="2">
    <source>
        <dbReference type="SAM" id="MobiDB-lite"/>
    </source>
</evidence>
<dbReference type="PANTHER" id="PTHR13153">
    <property type="entry name" value="CGTHBA PROTEIN -14 GENE PROTEIN"/>
    <property type="match status" value="1"/>
</dbReference>
<name>A0AAW1DSH8_9HEMI</name>
<proteinExistence type="inferred from homology"/>
<accession>A0AAW1DSH8</accession>
<evidence type="ECO:0000313" key="3">
    <source>
        <dbReference type="EMBL" id="KAK9511695.1"/>
    </source>
</evidence>
<dbReference type="GO" id="GO:0038202">
    <property type="term" value="P:TORC1 signaling"/>
    <property type="evidence" value="ECO:0007669"/>
    <property type="project" value="TreeGrafter"/>
</dbReference>
<dbReference type="Proteomes" id="UP001461498">
    <property type="component" value="Unassembled WGS sequence"/>
</dbReference>
<dbReference type="GO" id="GO:0005764">
    <property type="term" value="C:lysosome"/>
    <property type="evidence" value="ECO:0007669"/>
    <property type="project" value="UniProtKB-SubCell"/>
</dbReference>
<reference evidence="3 4" key="1">
    <citation type="submission" date="2022-12" db="EMBL/GenBank/DDBJ databases">
        <title>Chromosome-level genome assembly of true bugs.</title>
        <authorList>
            <person name="Ma L."/>
            <person name="Li H."/>
        </authorList>
    </citation>
    <scope>NUCLEOTIDE SEQUENCE [LARGE SCALE GENOMIC DNA]</scope>
    <source>
        <strain evidence="3">Lab_2022b</strain>
    </source>
</reference>
<keyword evidence="1" id="KW-0732">Signal</keyword>
<comment type="subcellular location">
    <subcellularLocation>
        <location evidence="1">Lysosome</location>
    </subcellularLocation>
</comment>
<comment type="caution">
    <text evidence="3">The sequence shown here is derived from an EMBL/GenBank/DDBJ whole genome shotgun (WGS) entry which is preliminary data.</text>
</comment>
<evidence type="ECO:0000256" key="1">
    <source>
        <dbReference type="RuleBase" id="RU368069"/>
    </source>
</evidence>
<keyword evidence="4" id="KW-1185">Reference proteome</keyword>
<sequence>MEADPLSVILVKSDSKGDRLLFRFPYASSEKQENRKQQHRKNPYALTVNESIQGNPPVQKLNKSNGCLANFSDEVLSNLFAVKQELCDAKFELKVNNVRFVGHPSLVPPCVKRGKSSNKPILLLNIVFALQASASHSIVKCYYELSKRLGTALKQEEKRCGYVNSQVKMMISAHDDCGRSDDSESENLDPFEMILEQSTLASDLKHIYNDLCTSGLVQIRINRTVPMSFCLPQKVHHLQNRGLIVDPETIDKCLKKVRPYHGLLLLVEPYRLLETLSSDTSNELFKLIKIYTPLKSLHTLALDTRLKLSVVFKLAGHLVYWGKAIIIYPLCENNVYTTAPNCSVHTSSQLVEQFAKQFPSYSLLQVLSEFSLPISVSQRMCPFSDSAHNDIQIIIWLLQHRLLLQLHTYVYYMPTNRGMSVKEVGSCDSSGGDSETSESDTSDESSVKDGDDNFGDEFLGKINSDDGAAILSVPSSILEKRLFLKLIQQGYLKGEHHFMYSENISRSQLLQLLDKFRDVLVICEAEDPALAMFYPHSY</sequence>
<gene>
    <name evidence="3" type="ORF">O3M35_000307</name>
</gene>
<feature type="region of interest" description="Disordered" evidence="2">
    <location>
        <begin position="423"/>
        <end position="451"/>
    </location>
</feature>